<evidence type="ECO:0000313" key="1">
    <source>
        <dbReference type="EMBL" id="PZQ48260.1"/>
    </source>
</evidence>
<evidence type="ECO:0000313" key="2">
    <source>
        <dbReference type="Proteomes" id="UP000249417"/>
    </source>
</evidence>
<protein>
    <submittedName>
        <fullName evidence="1">Uncharacterized protein</fullName>
    </submittedName>
</protein>
<comment type="caution">
    <text evidence="1">The sequence shown here is derived from an EMBL/GenBank/DDBJ whole genome shotgun (WGS) entry which is preliminary data.</text>
</comment>
<reference evidence="1 2" key="1">
    <citation type="submission" date="2017-08" db="EMBL/GenBank/DDBJ databases">
        <title>Infants hospitalized years apart are colonized by the same room-sourced microbial strains.</title>
        <authorList>
            <person name="Brooks B."/>
            <person name="Olm M.R."/>
            <person name="Firek B.A."/>
            <person name="Baker R."/>
            <person name="Thomas B.C."/>
            <person name="Morowitz M.J."/>
            <person name="Banfield J.F."/>
        </authorList>
    </citation>
    <scope>NUCLEOTIDE SEQUENCE [LARGE SCALE GENOMIC DNA]</scope>
    <source>
        <strain evidence="1">S2_005_002_R2_29</strain>
    </source>
</reference>
<dbReference type="Proteomes" id="UP000249417">
    <property type="component" value="Unassembled WGS sequence"/>
</dbReference>
<name>A0A2W5QA31_9BACT</name>
<proteinExistence type="predicted"/>
<dbReference type="AlphaFoldDB" id="A0A2W5QA31"/>
<organism evidence="1 2">
    <name type="scientific">Micavibrio aeruginosavorus</name>
    <dbReference type="NCBI Taxonomy" id="349221"/>
    <lineage>
        <taxon>Bacteria</taxon>
        <taxon>Pseudomonadati</taxon>
        <taxon>Bdellovibrionota</taxon>
        <taxon>Bdellovibrionia</taxon>
        <taxon>Bdellovibrionales</taxon>
        <taxon>Pseudobdellovibrionaceae</taxon>
        <taxon>Micavibrio</taxon>
    </lineage>
</organism>
<dbReference type="EMBL" id="QFQB01000006">
    <property type="protein sequence ID" value="PZQ48260.1"/>
    <property type="molecule type" value="Genomic_DNA"/>
</dbReference>
<gene>
    <name evidence="1" type="ORF">DI551_01875</name>
</gene>
<sequence>MSHNNVFSLAATAKQSNPYGRMDIEELSDALQSLVRDSRNVSKKTRLTESFCKRVFKIEEPTSMEIIAAQAAQCMQVILRRGGDMIATGKPWEAFTLATETLATNNSHFHCPEIGIACADLKDNSLKAMENNAQTTSPTVAAL</sequence>
<accession>A0A2W5QA31</accession>